<feature type="domain" description="N-acetyltransferase" evidence="4">
    <location>
        <begin position="41"/>
        <end position="201"/>
    </location>
</feature>
<accession>A0A3N9NZ61</accession>
<dbReference type="SUPFAM" id="SSF55729">
    <property type="entry name" value="Acyl-CoA N-acyltransferases (Nat)"/>
    <property type="match status" value="1"/>
</dbReference>
<keyword evidence="1 5" id="KW-0808">Transferase</keyword>
<dbReference type="InterPro" id="IPR000182">
    <property type="entry name" value="GNAT_dom"/>
</dbReference>
<feature type="region of interest" description="Disordered" evidence="3">
    <location>
        <begin position="1"/>
        <end position="27"/>
    </location>
</feature>
<feature type="compositionally biased region" description="Polar residues" evidence="3">
    <location>
        <begin position="10"/>
        <end position="20"/>
    </location>
</feature>
<dbReference type="Proteomes" id="UP000282529">
    <property type="component" value="Unassembled WGS sequence"/>
</dbReference>
<dbReference type="EMBL" id="RQPI01000015">
    <property type="protein sequence ID" value="RQW09198.1"/>
    <property type="molecule type" value="Genomic_DNA"/>
</dbReference>
<dbReference type="InterPro" id="IPR016181">
    <property type="entry name" value="Acyl_CoA_acyltransferase"/>
</dbReference>
<dbReference type="Pfam" id="PF00583">
    <property type="entry name" value="Acetyltransf_1"/>
    <property type="match status" value="1"/>
</dbReference>
<dbReference type="CDD" id="cd04301">
    <property type="entry name" value="NAT_SF"/>
    <property type="match status" value="1"/>
</dbReference>
<evidence type="ECO:0000256" key="2">
    <source>
        <dbReference type="ARBA" id="ARBA00023315"/>
    </source>
</evidence>
<keyword evidence="2" id="KW-0012">Acyltransferase</keyword>
<dbReference type="Gene3D" id="3.40.630.30">
    <property type="match status" value="1"/>
</dbReference>
<organism evidence="5 6">
    <name type="scientific">Paenibacillus rhizophilus</name>
    <dbReference type="NCBI Taxonomy" id="1850366"/>
    <lineage>
        <taxon>Bacteria</taxon>
        <taxon>Bacillati</taxon>
        <taxon>Bacillota</taxon>
        <taxon>Bacilli</taxon>
        <taxon>Bacillales</taxon>
        <taxon>Paenibacillaceae</taxon>
        <taxon>Paenibacillus</taxon>
    </lineage>
</organism>
<dbReference type="GO" id="GO:0016747">
    <property type="term" value="F:acyltransferase activity, transferring groups other than amino-acyl groups"/>
    <property type="evidence" value="ECO:0007669"/>
    <property type="project" value="InterPro"/>
</dbReference>
<dbReference type="PROSITE" id="PS51186">
    <property type="entry name" value="GNAT"/>
    <property type="match status" value="1"/>
</dbReference>
<evidence type="ECO:0000313" key="5">
    <source>
        <dbReference type="EMBL" id="RQW09198.1"/>
    </source>
</evidence>
<dbReference type="PANTHER" id="PTHR43420">
    <property type="entry name" value="ACETYLTRANSFERASE"/>
    <property type="match status" value="1"/>
</dbReference>
<gene>
    <name evidence="5" type="ORF">EH198_20130</name>
</gene>
<reference evidence="5 6" key="1">
    <citation type="submission" date="2018-11" db="EMBL/GenBank/DDBJ databases">
        <title>Genome sequence of strain 7197.</title>
        <authorList>
            <person name="Gao J."/>
            <person name="Sun J."/>
        </authorList>
    </citation>
    <scope>NUCLEOTIDE SEQUENCE [LARGE SCALE GENOMIC DNA]</scope>
    <source>
        <strain evidence="5 6">7197</strain>
    </source>
</reference>
<evidence type="ECO:0000256" key="1">
    <source>
        <dbReference type="ARBA" id="ARBA00022679"/>
    </source>
</evidence>
<evidence type="ECO:0000313" key="6">
    <source>
        <dbReference type="Proteomes" id="UP000282529"/>
    </source>
</evidence>
<evidence type="ECO:0000259" key="4">
    <source>
        <dbReference type="PROSITE" id="PS51186"/>
    </source>
</evidence>
<protein>
    <submittedName>
        <fullName evidence="5">GNAT family N-acetyltransferase</fullName>
    </submittedName>
</protein>
<evidence type="ECO:0000256" key="3">
    <source>
        <dbReference type="SAM" id="MobiDB-lite"/>
    </source>
</evidence>
<comment type="caution">
    <text evidence="5">The sequence shown here is derived from an EMBL/GenBank/DDBJ whole genome shotgun (WGS) entry which is preliminary data.</text>
</comment>
<dbReference type="AlphaFoldDB" id="A0A3N9NZ61"/>
<sequence>MILSLRKQGCISSPMRQPTGRSRAKWDNRIGNPAVERSVMASIKPLNELPLKTALEAWNTGFEDYYVDLFMKEPAFIARMYNEDLLPDQSIVLFDGERPAGLTLNGIRMVNGCKVAWNGGTAVAPFYRGKGGGRLLLEESIRRYREEGVDLATLEVFVQNTPAIALYERCGYVNKGMTRFYERPAGTQPPGNAVLEAAPAIEVQEADVAKAAALPFYRHRRPWQTHWLSLKGGRCLIAGQEGQAAGYLPFRRIYSGTGELSALLIYPGSVIGGRLDAEAIADTLLSRLLSGIPEGVGVRAVHIPATGGFFTASLERAGLVPTHELLYMELTLTEAF</sequence>
<keyword evidence="6" id="KW-1185">Reference proteome</keyword>
<dbReference type="InterPro" id="IPR050680">
    <property type="entry name" value="YpeA/RimI_acetyltransf"/>
</dbReference>
<dbReference type="OrthoDB" id="4228396at2"/>
<name>A0A3N9NZ61_9BACL</name>
<proteinExistence type="predicted"/>